<evidence type="ECO:0000313" key="3">
    <source>
        <dbReference type="Proteomes" id="UP000664132"/>
    </source>
</evidence>
<dbReference type="OrthoDB" id="276515at2759"/>
<dbReference type="Pfam" id="PF03372">
    <property type="entry name" value="Exo_endo_phos"/>
    <property type="match status" value="1"/>
</dbReference>
<dbReference type="InterPro" id="IPR005135">
    <property type="entry name" value="Endo/exonuclease/phosphatase"/>
</dbReference>
<evidence type="ECO:0000259" key="1">
    <source>
        <dbReference type="Pfam" id="PF03372"/>
    </source>
</evidence>
<dbReference type="GO" id="GO:0000175">
    <property type="term" value="F:3'-5'-RNA exonuclease activity"/>
    <property type="evidence" value="ECO:0007669"/>
    <property type="project" value="TreeGrafter"/>
</dbReference>
<accession>A0A8H7WB07</accession>
<dbReference type="PANTHER" id="PTHR12121:SF36">
    <property type="entry name" value="ENDONUCLEASE_EXONUCLEASE_PHOSPHATASE DOMAIN-CONTAINING PROTEIN"/>
    <property type="match status" value="1"/>
</dbReference>
<dbReference type="Gene3D" id="3.60.10.10">
    <property type="entry name" value="Endonuclease/exonuclease/phosphatase"/>
    <property type="match status" value="1"/>
</dbReference>
<protein>
    <recommendedName>
        <fullName evidence="1">Endonuclease/exonuclease/phosphatase domain-containing protein</fullName>
    </recommendedName>
</protein>
<comment type="caution">
    <text evidence="2">The sequence shown here is derived from an EMBL/GenBank/DDBJ whole genome shotgun (WGS) entry which is preliminary data.</text>
</comment>
<sequence length="308" mass="34377">MTPNIVSTIMKIDTSATKDGQQTSKSAIDIRIISHNIRYATEKPFKGEEFWSVRCPRLCTELVINSVAPSTFICLQEVLHSQLVDVHAALNECPSAAGTWEHIGVGRNNGKQAGEYSPIFYRPSIWKLKGWETKWMSPTPDVPSKGWDAANIRIVTIGTFIHLETGKKVAVLSTHFDHEGVESRRQSAKIILAIVKTLTNTEKPSAVLLAGDFNSPPDDDAYKIMTSPESAMEDICLQVPKEKRSGNEYTFTSFGYVDKKKSRIDFIFSRKGDKVKYLTYGVMANRFDDGIILSDHRACVADVLVEET</sequence>
<dbReference type="Proteomes" id="UP000664132">
    <property type="component" value="Unassembled WGS sequence"/>
</dbReference>
<keyword evidence="3" id="KW-1185">Reference proteome</keyword>
<dbReference type="CDD" id="cd09083">
    <property type="entry name" value="EEP-1"/>
    <property type="match status" value="1"/>
</dbReference>
<dbReference type="EMBL" id="JAFJYH010000074">
    <property type="protein sequence ID" value="KAG4420958.1"/>
    <property type="molecule type" value="Genomic_DNA"/>
</dbReference>
<dbReference type="InterPro" id="IPR036691">
    <property type="entry name" value="Endo/exonu/phosph_ase_sf"/>
</dbReference>
<dbReference type="SUPFAM" id="SSF56219">
    <property type="entry name" value="DNase I-like"/>
    <property type="match status" value="1"/>
</dbReference>
<organism evidence="2 3">
    <name type="scientific">Cadophora malorum</name>
    <dbReference type="NCBI Taxonomy" id="108018"/>
    <lineage>
        <taxon>Eukaryota</taxon>
        <taxon>Fungi</taxon>
        <taxon>Dikarya</taxon>
        <taxon>Ascomycota</taxon>
        <taxon>Pezizomycotina</taxon>
        <taxon>Leotiomycetes</taxon>
        <taxon>Helotiales</taxon>
        <taxon>Ploettnerulaceae</taxon>
        <taxon>Cadophora</taxon>
    </lineage>
</organism>
<reference evidence="2" key="1">
    <citation type="submission" date="2021-02" db="EMBL/GenBank/DDBJ databases">
        <title>Genome sequence Cadophora malorum strain M34.</title>
        <authorList>
            <person name="Stefanovic E."/>
            <person name="Vu D."/>
            <person name="Scully C."/>
            <person name="Dijksterhuis J."/>
            <person name="Roader J."/>
            <person name="Houbraken J."/>
        </authorList>
    </citation>
    <scope>NUCLEOTIDE SEQUENCE</scope>
    <source>
        <strain evidence="2">M34</strain>
    </source>
</reference>
<dbReference type="PANTHER" id="PTHR12121">
    <property type="entry name" value="CARBON CATABOLITE REPRESSOR PROTEIN 4"/>
    <property type="match status" value="1"/>
</dbReference>
<proteinExistence type="predicted"/>
<dbReference type="AlphaFoldDB" id="A0A8H7WB07"/>
<name>A0A8H7WB07_9HELO</name>
<gene>
    <name evidence="2" type="ORF">IFR04_005935</name>
</gene>
<dbReference type="InterPro" id="IPR050410">
    <property type="entry name" value="CCR4/nocturin_mRNA_transcr"/>
</dbReference>
<evidence type="ECO:0000313" key="2">
    <source>
        <dbReference type="EMBL" id="KAG4420958.1"/>
    </source>
</evidence>
<feature type="domain" description="Endonuclease/exonuclease/phosphatase" evidence="1">
    <location>
        <begin position="71"/>
        <end position="296"/>
    </location>
</feature>